<feature type="transmembrane region" description="Helical" evidence="1">
    <location>
        <begin position="545"/>
        <end position="566"/>
    </location>
</feature>
<dbReference type="PANTHER" id="PTHR35395:SF1">
    <property type="entry name" value="DUF6536 DOMAIN-CONTAINING PROTEIN"/>
    <property type="match status" value="1"/>
</dbReference>
<feature type="domain" description="DUF6536" evidence="2">
    <location>
        <begin position="61"/>
        <end position="212"/>
    </location>
</feature>
<dbReference type="Pfam" id="PF20163">
    <property type="entry name" value="DUF6536"/>
    <property type="match status" value="1"/>
</dbReference>
<dbReference type="InterPro" id="IPR046623">
    <property type="entry name" value="DUF6536"/>
</dbReference>
<feature type="transmembrane region" description="Helical" evidence="1">
    <location>
        <begin position="61"/>
        <end position="86"/>
    </location>
</feature>
<protein>
    <recommendedName>
        <fullName evidence="2">DUF6536 domain-containing protein</fullName>
    </recommendedName>
</protein>
<keyword evidence="1" id="KW-0812">Transmembrane</keyword>
<feature type="transmembrane region" description="Helical" evidence="1">
    <location>
        <begin position="586"/>
        <end position="608"/>
    </location>
</feature>
<feature type="transmembrane region" description="Helical" evidence="1">
    <location>
        <begin position="468"/>
        <end position="490"/>
    </location>
</feature>
<evidence type="ECO:0000256" key="1">
    <source>
        <dbReference type="SAM" id="Phobius"/>
    </source>
</evidence>
<name>A0A2T6ZJ80_TUBBO</name>
<proteinExistence type="predicted"/>
<feature type="transmembrane region" description="Helical" evidence="1">
    <location>
        <begin position="379"/>
        <end position="403"/>
    </location>
</feature>
<comment type="caution">
    <text evidence="3">The sequence shown here is derived from an EMBL/GenBank/DDBJ whole genome shotgun (WGS) entry which is preliminary data.</text>
</comment>
<evidence type="ECO:0000313" key="3">
    <source>
        <dbReference type="EMBL" id="PUU75533.1"/>
    </source>
</evidence>
<dbReference type="EMBL" id="NESQ01000226">
    <property type="protein sequence ID" value="PUU75533.1"/>
    <property type="molecule type" value="Genomic_DNA"/>
</dbReference>
<dbReference type="PANTHER" id="PTHR35395">
    <property type="entry name" value="DUF6536 DOMAIN-CONTAINING PROTEIN"/>
    <property type="match status" value="1"/>
</dbReference>
<sequence length="741" mass="82142">MRDFRKKLPEWTAIPLGDNSWDGGGGSKSSLIELLPLDSESTQERLKSLSSAWKPVWYTGWHTGVLACAASAVVVLFINLSLRIYAATDLWHKMEKGIGTLYSGNCDMSRTIGLWLHLGINALSTLLLSGSNYTQQCLSAPTRSEIDAWHAKRKWMDIGAPGVKNLFRIKPERRLLWIAIGFTSIPLHLLYNSAVYTSLAANGFFITFVTSNHFEKGGYKNTTIAQIDKFMGLLSNTTSEKNDREILPEIQLFSSMLEGYNTSTERYKDLTPLECLNAYSRNFVSSHRNLFLITKHSSNTTYNNTVLNMAVFSGAGALPGDWRSPYDLDPALVGGYYPSHLSANLTRGLPWQVNLTTTGVVEIAGCKSEIVDEKCKVQFSLGIMIVVICCNFVKACCMIMAVVRSREPTLVTLGDAIDSFLRVPDSTTKGVCFADRQYIAREWKLGRGTRPTKWEKTGVQRWRTSASYAGWATCFVFFFLYMFYILIFLINSIQTESIVWSMDLKSMWTRGLGKVNGVSVLSSLNLSNITRAVLISNIPQTILSFLYLTYNSLFTGMLLGHEWSLFSHYHRTLRVTSPRPGQRSTYWLQIPYTYAIPLMTLGGLLHWLTSQSIFLARVDISDPFGRNSLDSISTVGYSCIAIIFVLVLAILALLTAAGMGYKKLSAEITNAGSCSAAISAACHASGADSEEMVGKKVRWGDVGIVPDTGVRHLTFSSEIGVGKPVFGEVYAGIRRGESDCL</sequence>
<gene>
    <name evidence="3" type="ORF">B9Z19DRAFT_1053764</name>
</gene>
<dbReference type="AlphaFoldDB" id="A0A2T6ZJ80"/>
<keyword evidence="1" id="KW-1133">Transmembrane helix</keyword>
<dbReference type="OrthoDB" id="4507199at2759"/>
<dbReference type="Proteomes" id="UP000244722">
    <property type="component" value="Unassembled WGS sequence"/>
</dbReference>
<reference evidence="3 4" key="1">
    <citation type="submission" date="2017-04" db="EMBL/GenBank/DDBJ databases">
        <title>Draft genome sequence of Tuber borchii Vittad., a whitish edible truffle.</title>
        <authorList>
            <consortium name="DOE Joint Genome Institute"/>
            <person name="Murat C."/>
            <person name="Kuo A."/>
            <person name="Barry K.W."/>
            <person name="Clum A."/>
            <person name="Dockter R.B."/>
            <person name="Fauchery L."/>
            <person name="Iotti M."/>
            <person name="Kohler A."/>
            <person name="Labutti K."/>
            <person name="Lindquist E.A."/>
            <person name="Lipzen A."/>
            <person name="Ohm R.A."/>
            <person name="Wang M."/>
            <person name="Grigoriev I.V."/>
            <person name="Zambonelli A."/>
            <person name="Martin F.M."/>
        </authorList>
    </citation>
    <scope>NUCLEOTIDE SEQUENCE [LARGE SCALE GENOMIC DNA]</scope>
    <source>
        <strain evidence="3 4">Tbo3840</strain>
    </source>
</reference>
<keyword evidence="1" id="KW-0472">Membrane</keyword>
<organism evidence="3 4">
    <name type="scientific">Tuber borchii</name>
    <name type="common">White truffle</name>
    <dbReference type="NCBI Taxonomy" id="42251"/>
    <lineage>
        <taxon>Eukaryota</taxon>
        <taxon>Fungi</taxon>
        <taxon>Dikarya</taxon>
        <taxon>Ascomycota</taxon>
        <taxon>Pezizomycotina</taxon>
        <taxon>Pezizomycetes</taxon>
        <taxon>Pezizales</taxon>
        <taxon>Tuberaceae</taxon>
        <taxon>Tuber</taxon>
    </lineage>
</organism>
<dbReference type="STRING" id="42251.A0A2T6ZJ80"/>
<accession>A0A2T6ZJ80</accession>
<evidence type="ECO:0000313" key="4">
    <source>
        <dbReference type="Proteomes" id="UP000244722"/>
    </source>
</evidence>
<keyword evidence="4" id="KW-1185">Reference proteome</keyword>
<evidence type="ECO:0000259" key="2">
    <source>
        <dbReference type="Pfam" id="PF20163"/>
    </source>
</evidence>
<feature type="transmembrane region" description="Helical" evidence="1">
    <location>
        <begin position="635"/>
        <end position="654"/>
    </location>
</feature>
<feature type="transmembrane region" description="Helical" evidence="1">
    <location>
        <begin position="174"/>
        <end position="191"/>
    </location>
</feature>